<dbReference type="Pfam" id="PF03291">
    <property type="entry name" value="mRNA_G-N7_MeTrfase"/>
    <property type="match status" value="1"/>
</dbReference>
<dbReference type="PROSITE" id="PS51562">
    <property type="entry name" value="RNA_CAP0_MT"/>
    <property type="match status" value="1"/>
</dbReference>
<reference evidence="10" key="1">
    <citation type="journal article" date="2020" name="J. Eukaryot. Microbiol.">
        <title>De novo Sequencing, Assembly and Annotation of the Transcriptome for the Free-Living Testate Amoeba Arcella intermedia.</title>
        <authorList>
            <person name="Ribeiro G.M."/>
            <person name="Porfirio-Sousa A.L."/>
            <person name="Maurer-Alcala X.X."/>
            <person name="Katz L.A."/>
            <person name="Lahr D.J.G."/>
        </authorList>
    </citation>
    <scope>NUCLEOTIDE SEQUENCE</scope>
</reference>
<keyword evidence="6" id="KW-0507">mRNA processing</keyword>
<dbReference type="GO" id="GO:0004482">
    <property type="term" value="F:mRNA 5'-cap (guanine-N7-)-methyltransferase activity"/>
    <property type="evidence" value="ECO:0007669"/>
    <property type="project" value="UniProtKB-EC"/>
</dbReference>
<evidence type="ECO:0000256" key="1">
    <source>
        <dbReference type="ARBA" id="ARBA00011926"/>
    </source>
</evidence>
<keyword evidence="3" id="KW-0808">Transferase</keyword>
<name>A0A6B2L714_9EUKA</name>
<evidence type="ECO:0000259" key="9">
    <source>
        <dbReference type="PROSITE" id="PS51562"/>
    </source>
</evidence>
<feature type="domain" description="MRNA cap 0 methyltransferase" evidence="9">
    <location>
        <begin position="1"/>
        <end position="264"/>
    </location>
</feature>
<evidence type="ECO:0000256" key="4">
    <source>
        <dbReference type="ARBA" id="ARBA00022691"/>
    </source>
</evidence>
<evidence type="ECO:0000256" key="8">
    <source>
        <dbReference type="SAM" id="MobiDB-lite"/>
    </source>
</evidence>
<dbReference type="AlphaFoldDB" id="A0A6B2L714"/>
<keyword evidence="2" id="KW-0489">Methyltransferase</keyword>
<comment type="catalytic activity">
    <reaction evidence="7">
        <text>a 5'-end (5'-triphosphoguanosine)-ribonucleoside in mRNA + S-adenosyl-L-methionine = a 5'-end (N(7)-methyl 5'-triphosphoguanosine)-ribonucleoside in mRNA + S-adenosyl-L-homocysteine</text>
        <dbReference type="Rhea" id="RHEA:67008"/>
        <dbReference type="Rhea" id="RHEA-COMP:17166"/>
        <dbReference type="Rhea" id="RHEA-COMP:17167"/>
        <dbReference type="ChEBI" id="CHEBI:57856"/>
        <dbReference type="ChEBI" id="CHEBI:59789"/>
        <dbReference type="ChEBI" id="CHEBI:156461"/>
        <dbReference type="ChEBI" id="CHEBI:167617"/>
        <dbReference type="EC" id="2.1.1.56"/>
    </reaction>
</comment>
<dbReference type="PANTHER" id="PTHR12189">
    <property type="entry name" value="MRNA GUANINE-7- METHYLTRANSFERASE"/>
    <property type="match status" value="1"/>
</dbReference>
<evidence type="ECO:0000256" key="6">
    <source>
        <dbReference type="ARBA" id="ARBA00023042"/>
    </source>
</evidence>
<dbReference type="GO" id="GO:0003723">
    <property type="term" value="F:RNA binding"/>
    <property type="evidence" value="ECO:0007669"/>
    <property type="project" value="UniProtKB-KW"/>
</dbReference>
<keyword evidence="4" id="KW-0949">S-adenosyl-L-methionine</keyword>
<keyword evidence="6" id="KW-0506">mRNA capping</keyword>
<feature type="compositionally biased region" description="Polar residues" evidence="8">
    <location>
        <begin position="294"/>
        <end position="310"/>
    </location>
</feature>
<dbReference type="CDD" id="cd02440">
    <property type="entry name" value="AdoMet_MTases"/>
    <property type="match status" value="1"/>
</dbReference>
<feature type="region of interest" description="Disordered" evidence="8">
    <location>
        <begin position="292"/>
        <end position="350"/>
    </location>
</feature>
<keyword evidence="5" id="KW-0694">RNA-binding</keyword>
<evidence type="ECO:0000313" key="10">
    <source>
        <dbReference type="EMBL" id="NDV32769.1"/>
    </source>
</evidence>
<feature type="compositionally biased region" description="Basic and acidic residues" evidence="8">
    <location>
        <begin position="311"/>
        <end position="350"/>
    </location>
</feature>
<dbReference type="EMBL" id="GIBP01003800">
    <property type="protein sequence ID" value="NDV32769.1"/>
    <property type="molecule type" value="Transcribed_RNA"/>
</dbReference>
<dbReference type="SUPFAM" id="SSF53335">
    <property type="entry name" value="S-adenosyl-L-methionine-dependent methyltransferases"/>
    <property type="match status" value="1"/>
</dbReference>
<sequence length="350" mass="40442">MGLRKFNNWIKTLLINQYCQKGFNVFDICAGKGGDLTKWAHAKINRLFFADIAEISVKDAVDRYTKDISTRPKLHAFLPTFICADCHKPGLQQELERQAIPFDLVSCQFALHYSFESESSAKQFLTNVSCNLQPGGHFVATLPSASRIVDRVTRSPSLNFGNPFYKVTFEKKEFPRFGAKYSFTLLDAVDSVPEYLVHHETLVELAKACGLQFVEKQNFLEFYKKCKVPKNERLERTVRGESGPLDPRFQEIVGIYNIYVFKKVESVHLPAKNLLGLKKFPPVTEMDIIKIEEQPTTITPRPQRDTQTQNQHKEQQDQQEHKDQQDQQDQQEHKEQADYKDQDDPHQDQD</sequence>
<protein>
    <recommendedName>
        <fullName evidence="1">mRNA (guanine-N(7))-methyltransferase</fullName>
        <ecNumber evidence="1">2.1.1.56</ecNumber>
    </recommendedName>
</protein>
<proteinExistence type="predicted"/>
<evidence type="ECO:0000256" key="7">
    <source>
        <dbReference type="ARBA" id="ARBA00044712"/>
    </source>
</evidence>
<evidence type="ECO:0000256" key="3">
    <source>
        <dbReference type="ARBA" id="ARBA00022679"/>
    </source>
</evidence>
<organism evidence="10">
    <name type="scientific">Arcella intermedia</name>
    <dbReference type="NCBI Taxonomy" id="1963864"/>
    <lineage>
        <taxon>Eukaryota</taxon>
        <taxon>Amoebozoa</taxon>
        <taxon>Tubulinea</taxon>
        <taxon>Elardia</taxon>
        <taxon>Arcellinida</taxon>
        <taxon>Sphaerothecina</taxon>
        <taxon>Arcellidae</taxon>
        <taxon>Arcella</taxon>
    </lineage>
</organism>
<accession>A0A6B2L714</accession>
<dbReference type="GO" id="GO:0005634">
    <property type="term" value="C:nucleus"/>
    <property type="evidence" value="ECO:0007669"/>
    <property type="project" value="TreeGrafter"/>
</dbReference>
<dbReference type="Gene3D" id="3.40.50.150">
    <property type="entry name" value="Vaccinia Virus protein VP39"/>
    <property type="match status" value="1"/>
</dbReference>
<dbReference type="InterPro" id="IPR004971">
    <property type="entry name" value="mRNA_G-N7_MeTrfase_dom"/>
</dbReference>
<evidence type="ECO:0000256" key="5">
    <source>
        <dbReference type="ARBA" id="ARBA00022884"/>
    </source>
</evidence>
<dbReference type="EC" id="2.1.1.56" evidence="1"/>
<dbReference type="InterPro" id="IPR039753">
    <property type="entry name" value="RG7MT1"/>
</dbReference>
<dbReference type="InterPro" id="IPR029063">
    <property type="entry name" value="SAM-dependent_MTases_sf"/>
</dbReference>
<evidence type="ECO:0000256" key="2">
    <source>
        <dbReference type="ARBA" id="ARBA00022603"/>
    </source>
</evidence>